<organism evidence="2 3">
    <name type="scientific">Tetrahymena thermophila (strain SB210)</name>
    <dbReference type="NCBI Taxonomy" id="312017"/>
    <lineage>
        <taxon>Eukaryota</taxon>
        <taxon>Sar</taxon>
        <taxon>Alveolata</taxon>
        <taxon>Ciliophora</taxon>
        <taxon>Intramacronucleata</taxon>
        <taxon>Oligohymenophorea</taxon>
        <taxon>Hymenostomatida</taxon>
        <taxon>Tetrahymenina</taxon>
        <taxon>Tetrahymenidae</taxon>
        <taxon>Tetrahymena</taxon>
    </lineage>
</organism>
<dbReference type="KEGG" id="tet:TTHERM_00457130"/>
<feature type="region of interest" description="Disordered" evidence="1">
    <location>
        <begin position="292"/>
        <end position="313"/>
    </location>
</feature>
<dbReference type="InParanoid" id="I7MA98"/>
<dbReference type="GeneID" id="7845315"/>
<keyword evidence="3" id="KW-1185">Reference proteome</keyword>
<accession>I7MA98</accession>
<feature type="compositionally biased region" description="Polar residues" evidence="1">
    <location>
        <begin position="487"/>
        <end position="505"/>
    </location>
</feature>
<feature type="region of interest" description="Disordered" evidence="1">
    <location>
        <begin position="474"/>
        <end position="505"/>
    </location>
</feature>
<dbReference type="RefSeq" id="XP_001024219.2">
    <property type="nucleotide sequence ID" value="XM_001024219.2"/>
</dbReference>
<feature type="compositionally biased region" description="Polar residues" evidence="1">
    <location>
        <begin position="292"/>
        <end position="304"/>
    </location>
</feature>
<proteinExistence type="predicted"/>
<sequence>MFNNTFQYPYSPCILPICYYRYDNPVQGLYFIENQSIPVNNYPLVHQQIDQQYMYNSKEQSAESQGVPQNRTQMDFSPLQQYETTVDKDNFLPSISQKKNKIKEEHFEQYQISSIVNKGQKKIASQDIGNESNALLSQVKANNGQTIHTNQSNSSDGSVFSEDYRMAGMRSISSGQYQPVEIIFNNQLLTKRDEKNNSYQQIEFQHPDPPKQPSYSAEPIKTYFNEMQSTSSQKTQKGQENQISEHLKHHRNSNDTIKIECFENSNIATNQFKKIKNSKKIKLEDNQKPQLSKQLIKQSQFQNNNKEKSITSKQEENQLKKYILQSLKIETNRIAAIDQLIQNNLNSDNSFQQETFSNEIIDNQSIDSANSTNSDFLQVVDQIKCFVSQQNSIETVLNDIQFNAKKFSQKEILSKCIYVTQQSETHKVFQQILKQPFFLGSECSNQNETNQSNSNSVKNQSANQLNQLQSQSVKNFQAQNDQQQQQKITSPSNEHQTSLKKNQLTKSEFDFNSQVKLNNKTSFIQKASNQNLYVNSHLNQPSNDSTAKLLDFQENIKRKMIFHPSDHKMLNLYNFSIMRDFPERRNTSTSIHSHPPNNLINDTHIQSDVFQYNKMDVEQDEANLNNNIAQTQKNKNKKTIYSRFHNLNKLFIYNIMAMLQNENLENFNIPQHLRVELISFLKRLKLSGKIRPCSENPSQTETYTVESFSHVHYNVLFLKINESNISIIRKSPRDVFLHKLCFNVDLNNYLDIEIIKVNILKKIIFQIFMQSIQEHLYVDDHSYSKSNNRVLYSIKAIKGIKKLSLGIYFNRF</sequence>
<reference evidence="3" key="1">
    <citation type="journal article" date="2006" name="PLoS Biol.">
        <title>Macronuclear genome sequence of the ciliate Tetrahymena thermophila, a model eukaryote.</title>
        <authorList>
            <person name="Eisen J.A."/>
            <person name="Coyne R.S."/>
            <person name="Wu M."/>
            <person name="Wu D."/>
            <person name="Thiagarajan M."/>
            <person name="Wortman J.R."/>
            <person name="Badger J.H."/>
            <person name="Ren Q."/>
            <person name="Amedeo P."/>
            <person name="Jones K.M."/>
            <person name="Tallon L.J."/>
            <person name="Delcher A.L."/>
            <person name="Salzberg S.L."/>
            <person name="Silva J.C."/>
            <person name="Haas B.J."/>
            <person name="Majoros W.H."/>
            <person name="Farzad M."/>
            <person name="Carlton J.M."/>
            <person name="Smith R.K. Jr."/>
            <person name="Garg J."/>
            <person name="Pearlman R.E."/>
            <person name="Karrer K.M."/>
            <person name="Sun L."/>
            <person name="Manning G."/>
            <person name="Elde N.C."/>
            <person name="Turkewitz A.P."/>
            <person name="Asai D.J."/>
            <person name="Wilkes D.E."/>
            <person name="Wang Y."/>
            <person name="Cai H."/>
            <person name="Collins K."/>
            <person name="Stewart B.A."/>
            <person name="Lee S.R."/>
            <person name="Wilamowska K."/>
            <person name="Weinberg Z."/>
            <person name="Ruzzo W.L."/>
            <person name="Wloga D."/>
            <person name="Gaertig J."/>
            <person name="Frankel J."/>
            <person name="Tsao C.-C."/>
            <person name="Gorovsky M.A."/>
            <person name="Keeling P.J."/>
            <person name="Waller R.F."/>
            <person name="Patron N.J."/>
            <person name="Cherry J.M."/>
            <person name="Stover N.A."/>
            <person name="Krieger C.J."/>
            <person name="del Toro C."/>
            <person name="Ryder H.F."/>
            <person name="Williamson S.C."/>
            <person name="Barbeau R.A."/>
            <person name="Hamilton E.P."/>
            <person name="Orias E."/>
        </authorList>
    </citation>
    <scope>NUCLEOTIDE SEQUENCE [LARGE SCALE GENOMIC DNA]</scope>
    <source>
        <strain evidence="3">SB210</strain>
    </source>
</reference>
<gene>
    <name evidence="2" type="ORF">TTHERM_00457130</name>
</gene>
<name>I7MA98_TETTS</name>
<evidence type="ECO:0000313" key="2">
    <source>
        <dbReference type="EMBL" id="EAS03974.2"/>
    </source>
</evidence>
<dbReference type="AlphaFoldDB" id="I7MA98"/>
<evidence type="ECO:0000256" key="1">
    <source>
        <dbReference type="SAM" id="MobiDB-lite"/>
    </source>
</evidence>
<feature type="compositionally biased region" description="Low complexity" evidence="1">
    <location>
        <begin position="474"/>
        <end position="486"/>
    </location>
</feature>
<feature type="region of interest" description="Disordered" evidence="1">
    <location>
        <begin position="228"/>
        <end position="251"/>
    </location>
</feature>
<dbReference type="Proteomes" id="UP000009168">
    <property type="component" value="Unassembled WGS sequence"/>
</dbReference>
<protein>
    <submittedName>
        <fullName evidence="2">Uncharacterized protein</fullName>
    </submittedName>
</protein>
<dbReference type="EMBL" id="GG662464">
    <property type="protein sequence ID" value="EAS03974.2"/>
    <property type="molecule type" value="Genomic_DNA"/>
</dbReference>
<evidence type="ECO:0000313" key="3">
    <source>
        <dbReference type="Proteomes" id="UP000009168"/>
    </source>
</evidence>